<name>A0A1M6UDS3_XYLRU</name>
<organism evidence="1 2">
    <name type="scientific">Xylanibacter ruminicola</name>
    <name type="common">Prevotella ruminicola</name>
    <dbReference type="NCBI Taxonomy" id="839"/>
    <lineage>
        <taxon>Bacteria</taxon>
        <taxon>Pseudomonadati</taxon>
        <taxon>Bacteroidota</taxon>
        <taxon>Bacteroidia</taxon>
        <taxon>Bacteroidales</taxon>
        <taxon>Prevotellaceae</taxon>
        <taxon>Xylanibacter</taxon>
    </lineage>
</organism>
<gene>
    <name evidence="1" type="ORF">SAMN05216463_1095</name>
</gene>
<dbReference type="RefSeq" id="WP_073207395.1">
    <property type="nucleotide sequence ID" value="NZ_FRBD01000009.1"/>
</dbReference>
<accession>A0A1M6UDS3</accession>
<reference evidence="1 2" key="1">
    <citation type="submission" date="2016-11" db="EMBL/GenBank/DDBJ databases">
        <authorList>
            <person name="Jaros S."/>
            <person name="Januszkiewicz K."/>
            <person name="Wedrychowicz H."/>
        </authorList>
    </citation>
    <scope>NUCLEOTIDE SEQUENCE [LARGE SCALE GENOMIC DNA]</scope>
    <source>
        <strain evidence="1 2">KHT3</strain>
    </source>
</reference>
<sequence>MSIEEVINRAVLLGQTIEIEYCTRAGRVFSCMISHIEYSRYYGGDYIQAIRLNINEERTFKVSRIMKIDGHSFSRIFWNQIGKNFNRI</sequence>
<evidence type="ECO:0000313" key="2">
    <source>
        <dbReference type="Proteomes" id="UP000184130"/>
    </source>
</evidence>
<dbReference type="OrthoDB" id="9859649at2"/>
<protein>
    <recommendedName>
        <fullName evidence="3">WYL domain-containing protein</fullName>
    </recommendedName>
</protein>
<dbReference type="Proteomes" id="UP000184130">
    <property type="component" value="Unassembled WGS sequence"/>
</dbReference>
<dbReference type="AlphaFoldDB" id="A0A1M6UDS3"/>
<evidence type="ECO:0008006" key="3">
    <source>
        <dbReference type="Google" id="ProtNLM"/>
    </source>
</evidence>
<evidence type="ECO:0000313" key="1">
    <source>
        <dbReference type="EMBL" id="SHK67326.1"/>
    </source>
</evidence>
<dbReference type="EMBL" id="FRBD01000009">
    <property type="protein sequence ID" value="SHK67326.1"/>
    <property type="molecule type" value="Genomic_DNA"/>
</dbReference>
<proteinExistence type="predicted"/>